<proteinExistence type="predicted"/>
<evidence type="ECO:0000256" key="1">
    <source>
        <dbReference type="SAM" id="MobiDB-lite"/>
    </source>
</evidence>
<dbReference type="AlphaFoldDB" id="A0A9P7MLL5"/>
<evidence type="ECO:0000313" key="2">
    <source>
        <dbReference type="EMBL" id="KAG5958435.1"/>
    </source>
</evidence>
<accession>A0A9P7MLL5</accession>
<gene>
    <name evidence="2" type="ORF">E4U56_005498</name>
</gene>
<sequence length="105" mass="12326">MSSLQPEDDTLRRWIDPDTVKLRFLRFHDYNLEERTVAGADLLRIRYYKTMIEAFKALRVLSKRPRSRVQGHQPVQANGGHNKALSPEEEAEVLMYRRIIQGSPF</sequence>
<comment type="caution">
    <text evidence="2">The sequence shown here is derived from an EMBL/GenBank/DDBJ whole genome shotgun (WGS) entry which is preliminary data.</text>
</comment>
<evidence type="ECO:0000313" key="3">
    <source>
        <dbReference type="Proteomes" id="UP000784919"/>
    </source>
</evidence>
<dbReference type="OrthoDB" id="4949264at2759"/>
<feature type="region of interest" description="Disordered" evidence="1">
    <location>
        <begin position="66"/>
        <end position="86"/>
    </location>
</feature>
<reference evidence="2" key="1">
    <citation type="journal article" date="2020" name="bioRxiv">
        <title>Whole genome comparisons of ergot fungi reveals the divergence and evolution of species within the genus Claviceps are the result of varying mechanisms driving genome evolution and host range expansion.</title>
        <authorList>
            <person name="Wyka S.A."/>
            <person name="Mondo S.J."/>
            <person name="Liu M."/>
            <person name="Dettman J."/>
            <person name="Nalam V."/>
            <person name="Broders K.D."/>
        </authorList>
    </citation>
    <scope>NUCLEOTIDE SEQUENCE</scope>
    <source>
        <strain evidence="2">CCC 1102</strain>
    </source>
</reference>
<organism evidence="2 3">
    <name type="scientific">Claviceps arundinis</name>
    <dbReference type="NCBI Taxonomy" id="1623583"/>
    <lineage>
        <taxon>Eukaryota</taxon>
        <taxon>Fungi</taxon>
        <taxon>Dikarya</taxon>
        <taxon>Ascomycota</taxon>
        <taxon>Pezizomycotina</taxon>
        <taxon>Sordariomycetes</taxon>
        <taxon>Hypocreomycetidae</taxon>
        <taxon>Hypocreales</taxon>
        <taxon>Clavicipitaceae</taxon>
        <taxon>Claviceps</taxon>
    </lineage>
</organism>
<dbReference type="EMBL" id="SRPS01000398">
    <property type="protein sequence ID" value="KAG5958435.1"/>
    <property type="molecule type" value="Genomic_DNA"/>
</dbReference>
<name>A0A9P7MLL5_9HYPO</name>
<dbReference type="Proteomes" id="UP000784919">
    <property type="component" value="Unassembled WGS sequence"/>
</dbReference>
<protein>
    <submittedName>
        <fullName evidence="2">Uncharacterized protein</fullName>
    </submittedName>
</protein>